<evidence type="ECO:0000313" key="5">
    <source>
        <dbReference type="EMBL" id="SFL35032.1"/>
    </source>
</evidence>
<feature type="binding site" evidence="2">
    <location>
        <position position="451"/>
    </location>
    <ligand>
        <name>Zn(2+)</name>
        <dbReference type="ChEBI" id="CHEBI:29105"/>
        <label>2</label>
    </ligand>
</feature>
<dbReference type="GO" id="GO:0004035">
    <property type="term" value="F:alkaline phosphatase activity"/>
    <property type="evidence" value="ECO:0007669"/>
    <property type="project" value="TreeGrafter"/>
</dbReference>
<evidence type="ECO:0000313" key="6">
    <source>
        <dbReference type="Proteomes" id="UP000199520"/>
    </source>
</evidence>
<name>A0A1I4GY81_9FIRM</name>
<keyword evidence="2" id="KW-0862">Zinc</keyword>
<dbReference type="PRINTS" id="PR00113">
    <property type="entry name" value="ALKPHPHTASE"/>
</dbReference>
<keyword evidence="2" id="KW-0460">Magnesium</keyword>
<comment type="cofactor">
    <cofactor evidence="2">
        <name>Zn(2+)</name>
        <dbReference type="ChEBI" id="CHEBI:29105"/>
    </cofactor>
    <text evidence="2">Binds 2 Zn(2+) ions.</text>
</comment>
<keyword evidence="2" id="KW-0479">Metal-binding</keyword>
<gene>
    <name evidence="5" type="ORF">SAMN04490355_100235</name>
</gene>
<dbReference type="Pfam" id="PF00245">
    <property type="entry name" value="Alk_phosphatase"/>
    <property type="match status" value="1"/>
</dbReference>
<comment type="similarity">
    <text evidence="3">Belongs to the alkaline phosphatase family.</text>
</comment>
<evidence type="ECO:0000256" key="4">
    <source>
        <dbReference type="SAM" id="SignalP"/>
    </source>
</evidence>
<feature type="active site" description="Phosphoserine intermediate" evidence="1">
    <location>
        <position position="205"/>
    </location>
</feature>
<keyword evidence="4" id="KW-0732">Signal</keyword>
<dbReference type="AlphaFoldDB" id="A0A1I4GY81"/>
<dbReference type="SUPFAM" id="SSF53649">
    <property type="entry name" value="Alkaline phosphatase-like"/>
    <property type="match status" value="1"/>
</dbReference>
<feature type="binding site" evidence="2">
    <location>
        <position position="156"/>
    </location>
    <ligand>
        <name>Mg(2+)</name>
        <dbReference type="ChEBI" id="CHEBI:18420"/>
    </ligand>
</feature>
<dbReference type="InterPro" id="IPR017850">
    <property type="entry name" value="Alkaline_phosphatase_core_sf"/>
</dbReference>
<dbReference type="Gene3D" id="3.40.720.10">
    <property type="entry name" value="Alkaline Phosphatase, subunit A"/>
    <property type="match status" value="1"/>
</dbReference>
<feature type="binding site" evidence="2">
    <location>
        <position position="266"/>
    </location>
    <ligand>
        <name>Mg(2+)</name>
        <dbReference type="ChEBI" id="CHEBI:18420"/>
    </ligand>
</feature>
<dbReference type="CDD" id="cd16012">
    <property type="entry name" value="ALP"/>
    <property type="match status" value="1"/>
</dbReference>
<dbReference type="STRING" id="1123291.SAMN04490355_100235"/>
<feature type="binding site" evidence="2">
    <location>
        <position position="409"/>
    </location>
    <ligand>
        <name>Zn(2+)</name>
        <dbReference type="ChEBI" id="CHEBI:29105"/>
        <label>2</label>
    </ligand>
</feature>
<feature type="binding site" evidence="2">
    <location>
        <position position="413"/>
    </location>
    <ligand>
        <name>Zn(2+)</name>
        <dbReference type="ChEBI" id="CHEBI:29105"/>
        <label>2</label>
    </ligand>
</feature>
<reference evidence="6" key="1">
    <citation type="submission" date="2016-10" db="EMBL/GenBank/DDBJ databases">
        <authorList>
            <person name="Varghese N."/>
            <person name="Submissions S."/>
        </authorList>
    </citation>
    <scope>NUCLEOTIDE SEQUENCE [LARGE SCALE GENOMIC DNA]</scope>
    <source>
        <strain evidence="6">DSM 13327</strain>
    </source>
</reference>
<dbReference type="InterPro" id="IPR001952">
    <property type="entry name" value="Alkaline_phosphatase"/>
</dbReference>
<feature type="chain" id="PRO_5011549956" evidence="4">
    <location>
        <begin position="37"/>
        <end position="604"/>
    </location>
</feature>
<comment type="cofactor">
    <cofactor evidence="2">
        <name>Mg(2+)</name>
        <dbReference type="ChEBI" id="CHEBI:18420"/>
    </cofactor>
    <text evidence="2">Binds 1 Mg(2+) ion.</text>
</comment>
<dbReference type="GO" id="GO:0046872">
    <property type="term" value="F:metal ion binding"/>
    <property type="evidence" value="ECO:0007669"/>
    <property type="project" value="UniProtKB-KW"/>
</dbReference>
<organism evidence="5 6">
    <name type="scientific">Pelosinus propionicus DSM 13327</name>
    <dbReference type="NCBI Taxonomy" id="1123291"/>
    <lineage>
        <taxon>Bacteria</taxon>
        <taxon>Bacillati</taxon>
        <taxon>Bacillota</taxon>
        <taxon>Negativicutes</taxon>
        <taxon>Selenomonadales</taxon>
        <taxon>Sporomusaceae</taxon>
        <taxon>Pelosinus</taxon>
    </lineage>
</organism>
<feature type="binding site" evidence="2">
    <location>
        <position position="561"/>
    </location>
    <ligand>
        <name>Zn(2+)</name>
        <dbReference type="ChEBI" id="CHEBI:29105"/>
        <label>2</label>
    </ligand>
</feature>
<dbReference type="RefSeq" id="WP_090932133.1">
    <property type="nucleotide sequence ID" value="NZ_FOTS01000002.1"/>
</dbReference>
<dbReference type="PANTHER" id="PTHR11596">
    <property type="entry name" value="ALKALINE PHOSPHATASE"/>
    <property type="match status" value="1"/>
</dbReference>
<feature type="binding site" evidence="2">
    <location>
        <position position="404"/>
    </location>
    <ligand>
        <name>Mg(2+)</name>
        <dbReference type="ChEBI" id="CHEBI:18420"/>
    </ligand>
</feature>
<dbReference type="SMART" id="SM00098">
    <property type="entry name" value="alkPPc"/>
    <property type="match status" value="1"/>
</dbReference>
<evidence type="ECO:0000256" key="3">
    <source>
        <dbReference type="RuleBase" id="RU003946"/>
    </source>
</evidence>
<dbReference type="OrthoDB" id="9794455at2"/>
<evidence type="ECO:0000256" key="2">
    <source>
        <dbReference type="PIRSR" id="PIRSR601952-2"/>
    </source>
</evidence>
<keyword evidence="6" id="KW-1185">Reference proteome</keyword>
<sequence>MYNLKMSTLCLSQCFRLLAALLVVMSLMSGTTVSHAAYSAPEVPHINIMPIDRAKFLVGQKFDFAIEVKTDIPATAIEVLVNGKAAETFFGKQAIISLDKMSTYRINQVAFPQTGKVSVAVTVKTENGIEKRAVNYDIPADKVKKPAKNVILFVGDGMSLQARQMARILSKGITEGKYNDLLEMEKMSNLALITTSGNDSLVTDSANSASAYATGHKSAVNAMGVYADNTKDPFDDPKVENIIELVKRTRGMSTGIVSTANITDATPAAMLAHTRKRSEQNFIAQEMLNPQHRPDVILGGGSRHFLPKSVPGSKRSDERNIIEEFKEQGYSIATNKTQLKQAGTPDKLLGLFQLDNMDVYVDREVTKNPAVLGKFTDQPTLMDMTKTAINVLSKNQKGFFLMVEGASIDKQLHTMDWQRATYDTIEMDKAVGIAKEFAKKNGDTLIIVVADHAHGASITGTYHEKDGKTGREAVRIYADAGWPTFADADGDGFPDDPNPDVTLAVQFANHPDYYENEKFQDVPTSPAIMADGKAIANLKRAPQGGDLKVGNIPASDPSEVHSADDVPLTAEGPGADYFKGIMDNTEVFHGIVRALGLDGRKESK</sequence>
<feature type="binding site" evidence="2">
    <location>
        <position position="264"/>
    </location>
    <ligand>
        <name>Mg(2+)</name>
        <dbReference type="ChEBI" id="CHEBI:18420"/>
    </ligand>
</feature>
<feature type="binding site" evidence="2">
    <location>
        <position position="452"/>
    </location>
    <ligand>
        <name>Zn(2+)</name>
        <dbReference type="ChEBI" id="CHEBI:29105"/>
        <label>2</label>
    </ligand>
</feature>
<evidence type="ECO:0000256" key="1">
    <source>
        <dbReference type="PIRSR" id="PIRSR601952-1"/>
    </source>
</evidence>
<feature type="binding site" evidence="2">
    <location>
        <position position="156"/>
    </location>
    <ligand>
        <name>Zn(2+)</name>
        <dbReference type="ChEBI" id="CHEBI:29105"/>
        <label>2</label>
    </ligand>
</feature>
<proteinExistence type="inferred from homology"/>
<dbReference type="PANTHER" id="PTHR11596:SF72">
    <property type="entry name" value="ALKALINE PHOSPHATASE"/>
    <property type="match status" value="1"/>
</dbReference>
<feature type="signal peptide" evidence="4">
    <location>
        <begin position="1"/>
        <end position="36"/>
    </location>
</feature>
<protein>
    <submittedName>
        <fullName evidence="5">Alkaline phosphatase</fullName>
    </submittedName>
</protein>
<accession>A0A1I4GY81</accession>
<dbReference type="EMBL" id="FOTS01000002">
    <property type="protein sequence ID" value="SFL35032.1"/>
    <property type="molecule type" value="Genomic_DNA"/>
</dbReference>
<dbReference type="Proteomes" id="UP000199520">
    <property type="component" value="Unassembled WGS sequence"/>
</dbReference>